<comment type="similarity">
    <text evidence="2">Belongs to the V-ATPase 116 kDa subunit family.</text>
</comment>
<feature type="transmembrane region" description="Helical" evidence="8">
    <location>
        <begin position="574"/>
        <end position="595"/>
    </location>
</feature>
<proteinExistence type="inferred from homology"/>
<keyword evidence="7 8" id="KW-0472">Membrane</keyword>
<evidence type="ECO:0000256" key="1">
    <source>
        <dbReference type="ARBA" id="ARBA00004141"/>
    </source>
</evidence>
<dbReference type="InterPro" id="IPR002490">
    <property type="entry name" value="V-ATPase_116kDa_su"/>
</dbReference>
<protein>
    <submittedName>
        <fullName evidence="9">V-type sodium ATPase, I subunit</fullName>
    </submittedName>
</protein>
<dbReference type="PANTHER" id="PTHR11629">
    <property type="entry name" value="VACUOLAR PROTON ATPASES"/>
    <property type="match status" value="1"/>
</dbReference>
<organism evidence="9 10">
    <name type="scientific">Enterococcus faecium SD2A-2</name>
    <dbReference type="NCBI Taxonomy" id="1244154"/>
    <lineage>
        <taxon>Bacteria</taxon>
        <taxon>Bacillati</taxon>
        <taxon>Bacillota</taxon>
        <taxon>Bacilli</taxon>
        <taxon>Lactobacillales</taxon>
        <taxon>Enterococcaceae</taxon>
        <taxon>Enterococcus</taxon>
    </lineage>
</organism>
<evidence type="ECO:0000256" key="5">
    <source>
        <dbReference type="ARBA" id="ARBA00022989"/>
    </source>
</evidence>
<accession>A0AB73ACB7</accession>
<gene>
    <name evidence="9" type="ORF">D356_00377</name>
</gene>
<evidence type="ECO:0000256" key="6">
    <source>
        <dbReference type="ARBA" id="ARBA00023065"/>
    </source>
</evidence>
<name>A0AB73ACB7_ENTFC</name>
<dbReference type="Proteomes" id="UP000014622">
    <property type="component" value="Unassembled WGS sequence"/>
</dbReference>
<dbReference type="GO" id="GO:0046961">
    <property type="term" value="F:proton-transporting ATPase activity, rotational mechanism"/>
    <property type="evidence" value="ECO:0007669"/>
    <property type="project" value="InterPro"/>
</dbReference>
<keyword evidence="6" id="KW-0406">Ion transport</keyword>
<feature type="transmembrane region" description="Helical" evidence="8">
    <location>
        <begin position="521"/>
        <end position="542"/>
    </location>
</feature>
<evidence type="ECO:0000256" key="8">
    <source>
        <dbReference type="SAM" id="Phobius"/>
    </source>
</evidence>
<evidence type="ECO:0000256" key="2">
    <source>
        <dbReference type="ARBA" id="ARBA00009904"/>
    </source>
</evidence>
<feature type="transmembrane region" description="Helical" evidence="8">
    <location>
        <begin position="457"/>
        <end position="480"/>
    </location>
</feature>
<dbReference type="GO" id="GO:0051117">
    <property type="term" value="F:ATPase binding"/>
    <property type="evidence" value="ECO:0007669"/>
    <property type="project" value="TreeGrafter"/>
</dbReference>
<evidence type="ECO:0000256" key="3">
    <source>
        <dbReference type="ARBA" id="ARBA00022448"/>
    </source>
</evidence>
<dbReference type="Pfam" id="PF01496">
    <property type="entry name" value="V_ATPase_I"/>
    <property type="match status" value="1"/>
</dbReference>
<dbReference type="EMBL" id="ATIT01000042">
    <property type="protein sequence ID" value="EPI15236.1"/>
    <property type="molecule type" value="Genomic_DNA"/>
</dbReference>
<feature type="transmembrane region" description="Helical" evidence="8">
    <location>
        <begin position="601"/>
        <end position="625"/>
    </location>
</feature>
<comment type="caution">
    <text evidence="9">The sequence shown here is derived from an EMBL/GenBank/DDBJ whole genome shotgun (WGS) entry which is preliminary data.</text>
</comment>
<feature type="transmembrane region" description="Helical" evidence="8">
    <location>
        <begin position="373"/>
        <end position="393"/>
    </location>
</feature>
<dbReference type="GO" id="GO:0033179">
    <property type="term" value="C:proton-transporting V-type ATPase, V0 domain"/>
    <property type="evidence" value="ECO:0007669"/>
    <property type="project" value="InterPro"/>
</dbReference>
<sequence>MAVTKMEKVTLISDKRNQERILQAVQGIQNVEIRDLYQNRTNNQWVEKYFPDTTIIDKEAKLSALGNRLKDIQEAIQFIQHHGDSRQKKLHLKRQELSLQDLEANYSEENFMNKLEEVLDLKEKWEQLTEKRDRLEEEEEWLLHWQQLDIAPSMYASKTTIFEMGTVSAANFESFKEELSKLDDVYMEEIDYTPKQVYLSYVALKKSAAAIEEIAGKYGFNKETYPYEQNPKEKLQETKQQLSVVHEHQKKITTALGQCSGYIQEFEWVEEVTLAVAEREKVKERFIHATYLIVLQGWVDAEEKQNLMHVLTETVSEEDIYISFETPNSEEIQQEVPTKLKNHPLIEPFELLTEMYSLPKYEEVDPTPWMTPFYLVFFGMMVADVGYGLLMLIGTILAQKLLVLPRGMKRFVKFFEILSVPSIIWGLIYSSFFGQALPKELFGIRLPFPILSTTDDVNTILILSVIFGLIQILVGLFVAAKENIRRKDYLSAVSDGFAWQGILIGIVIALIGAMLIKNTAFVYLGAGLSIIAALCILIVPIIQSPSKVKGAAKGAYNLYGLTGYIGDLVSYTRLMALGISGGSIGAAFNMLVAFMPPAARFSVGILLIIALHALNMFLTLLSAYVHGARLQYVEFFGKFYTGGGRAFDPLKTAEKYVNINHKKKIINNWRIFIQ</sequence>
<feature type="transmembrane region" description="Helical" evidence="8">
    <location>
        <begin position="492"/>
        <end position="515"/>
    </location>
</feature>
<dbReference type="GO" id="GO:0007035">
    <property type="term" value="P:vacuolar acidification"/>
    <property type="evidence" value="ECO:0007669"/>
    <property type="project" value="TreeGrafter"/>
</dbReference>
<keyword evidence="3" id="KW-0813">Transport</keyword>
<feature type="transmembrane region" description="Helical" evidence="8">
    <location>
        <begin position="414"/>
        <end position="437"/>
    </location>
</feature>
<dbReference type="RefSeq" id="WP_016628646.1">
    <property type="nucleotide sequence ID" value="NZ_KE351957.1"/>
</dbReference>
<evidence type="ECO:0000313" key="9">
    <source>
        <dbReference type="EMBL" id="EPI15236.1"/>
    </source>
</evidence>
<evidence type="ECO:0000313" key="10">
    <source>
        <dbReference type="Proteomes" id="UP000014622"/>
    </source>
</evidence>
<evidence type="ECO:0000256" key="4">
    <source>
        <dbReference type="ARBA" id="ARBA00022692"/>
    </source>
</evidence>
<keyword evidence="4 8" id="KW-0812">Transmembrane</keyword>
<reference evidence="9 10" key="1">
    <citation type="submission" date="2013-06" db="EMBL/GenBank/DDBJ databases">
        <authorList>
            <person name="Weinstock G."/>
            <person name="Sodergren E."/>
            <person name="Lobos E.A."/>
            <person name="Fulton L."/>
            <person name="Fulton R."/>
            <person name="Courtney L."/>
            <person name="Fronick C."/>
            <person name="O'Laughlin M."/>
            <person name="Godfrey J."/>
            <person name="Wilson R.M."/>
            <person name="Miner T."/>
            <person name="Farmer C."/>
            <person name="Delehaunty K."/>
            <person name="Cordes M."/>
            <person name="Minx P."/>
            <person name="Tomlinson C."/>
            <person name="Chen J."/>
            <person name="Wollam A."/>
            <person name="Pepin K.H."/>
            <person name="Bhonagiri V."/>
            <person name="Zhang X."/>
            <person name="Warren W."/>
            <person name="Mitreva M."/>
            <person name="Mardis E.R."/>
            <person name="Wilson R.K."/>
        </authorList>
    </citation>
    <scope>NUCLEOTIDE SEQUENCE [LARGE SCALE GENOMIC DNA]</scope>
    <source>
        <strain evidence="9 10">SD2A-2</strain>
    </source>
</reference>
<evidence type="ECO:0000256" key="7">
    <source>
        <dbReference type="ARBA" id="ARBA00023136"/>
    </source>
</evidence>
<dbReference type="GO" id="GO:0016471">
    <property type="term" value="C:vacuolar proton-transporting V-type ATPase complex"/>
    <property type="evidence" value="ECO:0007669"/>
    <property type="project" value="TreeGrafter"/>
</dbReference>
<dbReference type="AlphaFoldDB" id="A0AB73ACB7"/>
<comment type="subcellular location">
    <subcellularLocation>
        <location evidence="1">Membrane</location>
        <topology evidence="1">Multi-pass membrane protein</topology>
    </subcellularLocation>
</comment>
<dbReference type="PANTHER" id="PTHR11629:SF63">
    <property type="entry name" value="V-TYPE PROTON ATPASE SUBUNIT A"/>
    <property type="match status" value="1"/>
</dbReference>
<keyword evidence="5 8" id="KW-1133">Transmembrane helix</keyword>